<dbReference type="PANTHER" id="PTHR46389">
    <property type="entry name" value="POLYCOMB GROUP PROTEIN PC"/>
    <property type="match status" value="1"/>
</dbReference>
<dbReference type="AlphaFoldDB" id="A0A0R3S962"/>
<dbReference type="WBParaSite" id="HDID_0000075401-mRNA-1">
    <property type="protein sequence ID" value="HDID_0000075401-mRNA-1"/>
    <property type="gene ID" value="HDID_0000075401"/>
</dbReference>
<dbReference type="InterPro" id="IPR016197">
    <property type="entry name" value="Chromo-like_dom_sf"/>
</dbReference>
<feature type="compositionally biased region" description="Basic and acidic residues" evidence="1">
    <location>
        <begin position="282"/>
        <end position="296"/>
    </location>
</feature>
<dbReference type="InterPro" id="IPR023780">
    <property type="entry name" value="Chromo_domain"/>
</dbReference>
<evidence type="ECO:0000259" key="2">
    <source>
        <dbReference type="PROSITE" id="PS50013"/>
    </source>
</evidence>
<protein>
    <submittedName>
        <fullName evidence="5">Chromo domain-containing protein</fullName>
    </submittedName>
</protein>
<feature type="compositionally biased region" description="Polar residues" evidence="1">
    <location>
        <begin position="297"/>
        <end position="308"/>
    </location>
</feature>
<dbReference type="OrthoDB" id="1918685at2759"/>
<dbReference type="STRING" id="6216.A0A0R3S962"/>
<feature type="region of interest" description="Disordered" evidence="1">
    <location>
        <begin position="412"/>
        <end position="553"/>
    </location>
</feature>
<dbReference type="EMBL" id="UYSG01000109">
    <property type="protein sequence ID" value="VDL17854.1"/>
    <property type="molecule type" value="Genomic_DNA"/>
</dbReference>
<dbReference type="Pfam" id="PF00385">
    <property type="entry name" value="Chromo"/>
    <property type="match status" value="1"/>
</dbReference>
<dbReference type="SMART" id="SM00298">
    <property type="entry name" value="CHROMO"/>
    <property type="match status" value="1"/>
</dbReference>
<dbReference type="Pfam" id="PF17218">
    <property type="entry name" value="CBX7_C"/>
    <property type="match status" value="1"/>
</dbReference>
<gene>
    <name evidence="3" type="ORF">HDID_LOCUS755</name>
</gene>
<evidence type="ECO:0000256" key="1">
    <source>
        <dbReference type="SAM" id="MobiDB-lite"/>
    </source>
</evidence>
<dbReference type="Proteomes" id="UP000274504">
    <property type="component" value="Unassembled WGS sequence"/>
</dbReference>
<dbReference type="GO" id="GO:0003682">
    <property type="term" value="F:chromatin binding"/>
    <property type="evidence" value="ECO:0007669"/>
    <property type="project" value="TreeGrafter"/>
</dbReference>
<evidence type="ECO:0000313" key="4">
    <source>
        <dbReference type="Proteomes" id="UP000274504"/>
    </source>
</evidence>
<feature type="compositionally biased region" description="Polar residues" evidence="1">
    <location>
        <begin position="81"/>
        <end position="93"/>
    </location>
</feature>
<sequence>MNRSSKNRNSKIYTVERLLDRRIKMNRVEYLVKWKNWNDNRLKVSNFLIRHNTWEPEKNILDKSLIESFLRSESRKRKSIPSANSSRPQSPSNESKRNKTTTEEPVSNPPLNEPLTVNVSDTKNSLPSAHSGSSSVGAVTNSSLCSPQGSNVENAPSSSTTNNDASEWKVDTRLRPTTLLVTAASESAANTRMAAKSPASTQSQTTPSEQPRIRLKIPRERIISTQSSSSESCSEDESMLDDIELPRRANDHTEYAFIPKNLDVPIIKPYSPPSSAGIKPQKRPENRSKKEKERRYSTSVLPSSNSPPDGSRRLAPLRIHLSKNGTFLASSVSPSSTASSVSNVIIPPPPLERDISITDVTIGGLTVTIKECSTPKNFFGIPTSQVVVISNPRPPLVPKAITVEEKIPEVIEIPKPTLTDDKTTQVDENNEPKEKTEVTPPETPTQEKSTPPTQQTTTILSSSIPKPVPKKSGRRNGSSRKSANPVKKVIQIDPLPTSSIADSVYTFHGDDSPPLIHVPSPTPPYQPAPPPPVSRVNPPSLPPPPVNSLPESMDLPPPPPLIQMNPPNPSPIPPPSIISPWETYFKAMGLFPQSDFLPSPPPLTSPGMLFSPGHFLNPPAQFSCSSSSSPHPASQYFHHHLTAPPAQSNLIPAVITTDGGSMMMSMIDESQPIDLSTTGSKQL</sequence>
<accession>A0A0R3S962</accession>
<dbReference type="GO" id="GO:0035102">
    <property type="term" value="C:PRC1 complex"/>
    <property type="evidence" value="ECO:0007669"/>
    <property type="project" value="TreeGrafter"/>
</dbReference>
<dbReference type="InterPro" id="IPR052458">
    <property type="entry name" value="PcG_PRC1-like_component"/>
</dbReference>
<feature type="compositionally biased region" description="Low complexity" evidence="1">
    <location>
        <begin position="194"/>
        <end position="210"/>
    </location>
</feature>
<feature type="compositionally biased region" description="Polar residues" evidence="1">
    <location>
        <begin position="140"/>
        <end position="165"/>
    </location>
</feature>
<dbReference type="CDD" id="cd18644">
    <property type="entry name" value="CD_polycomb"/>
    <property type="match status" value="1"/>
</dbReference>
<feature type="compositionally biased region" description="Basic residues" evidence="1">
    <location>
        <begin position="468"/>
        <end position="478"/>
    </location>
</feature>
<feature type="compositionally biased region" description="Low complexity" evidence="1">
    <location>
        <begin position="128"/>
        <end position="139"/>
    </location>
</feature>
<proteinExistence type="predicted"/>
<feature type="region of interest" description="Disordered" evidence="1">
    <location>
        <begin position="266"/>
        <end position="313"/>
    </location>
</feature>
<dbReference type="InterPro" id="IPR033773">
    <property type="entry name" value="CBX7_C"/>
</dbReference>
<reference evidence="3 4" key="2">
    <citation type="submission" date="2018-11" db="EMBL/GenBank/DDBJ databases">
        <authorList>
            <consortium name="Pathogen Informatics"/>
        </authorList>
    </citation>
    <scope>NUCLEOTIDE SEQUENCE [LARGE SCALE GENOMIC DNA]</scope>
</reference>
<feature type="domain" description="Chromo" evidence="2">
    <location>
        <begin position="13"/>
        <end position="81"/>
    </location>
</feature>
<dbReference type="GO" id="GO:0000785">
    <property type="term" value="C:chromatin"/>
    <property type="evidence" value="ECO:0007669"/>
    <property type="project" value="TreeGrafter"/>
</dbReference>
<feature type="region of interest" description="Disordered" evidence="1">
    <location>
        <begin position="186"/>
        <end position="239"/>
    </location>
</feature>
<feature type="compositionally biased region" description="Polar residues" evidence="1">
    <location>
        <begin position="115"/>
        <end position="127"/>
    </location>
</feature>
<dbReference type="Gene3D" id="2.40.50.40">
    <property type="match status" value="1"/>
</dbReference>
<dbReference type="GO" id="GO:0000122">
    <property type="term" value="P:negative regulation of transcription by RNA polymerase II"/>
    <property type="evidence" value="ECO:0007669"/>
    <property type="project" value="TreeGrafter"/>
</dbReference>
<evidence type="ECO:0000313" key="5">
    <source>
        <dbReference type="WBParaSite" id="HDID_0000075401-mRNA-1"/>
    </source>
</evidence>
<dbReference type="PANTHER" id="PTHR46389:SF3">
    <property type="entry name" value="POLYCOMB GROUP PROTEIN PC"/>
    <property type="match status" value="1"/>
</dbReference>
<name>A0A0R3S962_HYMDI</name>
<feature type="compositionally biased region" description="Basic and acidic residues" evidence="1">
    <location>
        <begin position="418"/>
        <end position="437"/>
    </location>
</feature>
<feature type="compositionally biased region" description="Low complexity" evidence="1">
    <location>
        <begin position="438"/>
        <end position="465"/>
    </location>
</feature>
<dbReference type="PROSITE" id="PS50013">
    <property type="entry name" value="CHROMO_2"/>
    <property type="match status" value="1"/>
</dbReference>
<feature type="region of interest" description="Disordered" evidence="1">
    <location>
        <begin position="72"/>
        <end position="172"/>
    </location>
</feature>
<organism evidence="5">
    <name type="scientific">Hymenolepis diminuta</name>
    <name type="common">Rat tapeworm</name>
    <dbReference type="NCBI Taxonomy" id="6216"/>
    <lineage>
        <taxon>Eukaryota</taxon>
        <taxon>Metazoa</taxon>
        <taxon>Spiralia</taxon>
        <taxon>Lophotrochozoa</taxon>
        <taxon>Platyhelminthes</taxon>
        <taxon>Cestoda</taxon>
        <taxon>Eucestoda</taxon>
        <taxon>Cyclophyllidea</taxon>
        <taxon>Hymenolepididae</taxon>
        <taxon>Hymenolepis</taxon>
    </lineage>
</organism>
<dbReference type="SUPFAM" id="SSF54160">
    <property type="entry name" value="Chromo domain-like"/>
    <property type="match status" value="1"/>
</dbReference>
<feature type="compositionally biased region" description="Pro residues" evidence="1">
    <location>
        <begin position="520"/>
        <end position="547"/>
    </location>
</feature>
<evidence type="ECO:0000313" key="3">
    <source>
        <dbReference type="EMBL" id="VDL17854.1"/>
    </source>
</evidence>
<dbReference type="InterPro" id="IPR000953">
    <property type="entry name" value="Chromo/chromo_shadow_dom"/>
</dbReference>
<reference evidence="5" key="1">
    <citation type="submission" date="2017-02" db="UniProtKB">
        <authorList>
            <consortium name="WormBaseParasite"/>
        </authorList>
    </citation>
    <scope>IDENTIFICATION</scope>
</reference>